<protein>
    <submittedName>
        <fullName evidence="1">Uncharacterized protein</fullName>
    </submittedName>
</protein>
<gene>
    <name evidence="1" type="ORF">QAD02_002340</name>
</gene>
<accession>A0ACC2NKC4</accession>
<sequence>MERGKTGGGRGKNKIAPHPSDFFALGTKNSRDVPDPKRPGPNLTKAPTVSSATVNDRKKEGSTIQSHIPTKKPKLATLPTAPTRPTVSYTEAWEVIAIDCDPADLVPSVLEANDSDDAEKLMGLTRPSIFSHHCILHALASLLKRDQSHNFNNKGNPLVPVLVCILLMRGFHDKKEWPDVFIKIYIEDALGERVVPSKSVLQPELSVMTPSYCNSPSILLDDEDSATSLLQISGDEEKLDLPEIPRDTHCPDVVENIVLEVVKEQLNRRQPETITRTFLKLLSTACGFVDMRNSVVPKLEMWLHNPKSMRPAQELLSYVCYNCITHIQRDVEVISQLVKMRLKTKAVINLYLNGVKELIGLYSENLSTAISKHTIYNELSNARNLNNMPMISVIFQNAPDASAKLLAEIFQDLLLN</sequence>
<organism evidence="1 2">
    <name type="scientific">Eretmocerus hayati</name>
    <dbReference type="NCBI Taxonomy" id="131215"/>
    <lineage>
        <taxon>Eukaryota</taxon>
        <taxon>Metazoa</taxon>
        <taxon>Ecdysozoa</taxon>
        <taxon>Arthropoda</taxon>
        <taxon>Hexapoda</taxon>
        <taxon>Insecta</taxon>
        <taxon>Pterygota</taxon>
        <taxon>Neoptera</taxon>
        <taxon>Endopterygota</taxon>
        <taxon>Hymenoptera</taxon>
        <taxon>Apocrita</taxon>
        <taxon>Proctotrupomorpha</taxon>
        <taxon>Chalcidoidea</taxon>
        <taxon>Aphelinidae</taxon>
        <taxon>Aphelininae</taxon>
        <taxon>Eretmocerus</taxon>
    </lineage>
</organism>
<evidence type="ECO:0000313" key="2">
    <source>
        <dbReference type="Proteomes" id="UP001239111"/>
    </source>
</evidence>
<proteinExistence type="predicted"/>
<reference evidence="1" key="1">
    <citation type="submission" date="2023-04" db="EMBL/GenBank/DDBJ databases">
        <title>A chromosome-level genome assembly of the parasitoid wasp Eretmocerus hayati.</title>
        <authorList>
            <person name="Zhong Y."/>
            <person name="Liu S."/>
            <person name="Liu Y."/>
        </authorList>
    </citation>
    <scope>NUCLEOTIDE SEQUENCE</scope>
    <source>
        <strain evidence="1">ZJU_SS_LIU_2023</strain>
    </source>
</reference>
<keyword evidence="2" id="KW-1185">Reference proteome</keyword>
<dbReference type="EMBL" id="CM056743">
    <property type="protein sequence ID" value="KAJ8671081.1"/>
    <property type="molecule type" value="Genomic_DNA"/>
</dbReference>
<evidence type="ECO:0000313" key="1">
    <source>
        <dbReference type="EMBL" id="KAJ8671081.1"/>
    </source>
</evidence>
<name>A0ACC2NKC4_9HYME</name>
<comment type="caution">
    <text evidence="1">The sequence shown here is derived from an EMBL/GenBank/DDBJ whole genome shotgun (WGS) entry which is preliminary data.</text>
</comment>
<dbReference type="Proteomes" id="UP001239111">
    <property type="component" value="Chromosome 3"/>
</dbReference>